<feature type="compositionally biased region" description="Polar residues" evidence="1">
    <location>
        <begin position="47"/>
        <end position="59"/>
    </location>
</feature>
<accession>A0A816TJW7</accession>
<reference evidence="2" key="1">
    <citation type="submission" date="2021-02" db="EMBL/GenBank/DDBJ databases">
        <authorList>
            <person name="Nowell W R."/>
        </authorList>
    </citation>
    <scope>NUCLEOTIDE SEQUENCE</scope>
</reference>
<organism evidence="2 3">
    <name type="scientific">Rotaria magnacalcarata</name>
    <dbReference type="NCBI Taxonomy" id="392030"/>
    <lineage>
        <taxon>Eukaryota</taxon>
        <taxon>Metazoa</taxon>
        <taxon>Spiralia</taxon>
        <taxon>Gnathifera</taxon>
        <taxon>Rotifera</taxon>
        <taxon>Eurotatoria</taxon>
        <taxon>Bdelloidea</taxon>
        <taxon>Philodinida</taxon>
        <taxon>Philodinidae</taxon>
        <taxon>Rotaria</taxon>
    </lineage>
</organism>
<evidence type="ECO:0000256" key="1">
    <source>
        <dbReference type="SAM" id="MobiDB-lite"/>
    </source>
</evidence>
<proteinExistence type="predicted"/>
<evidence type="ECO:0000313" key="3">
    <source>
        <dbReference type="Proteomes" id="UP000663887"/>
    </source>
</evidence>
<name>A0A816TJW7_9BILA</name>
<evidence type="ECO:0000313" key="2">
    <source>
        <dbReference type="EMBL" id="CAF2100454.1"/>
    </source>
</evidence>
<sequence length="498" mass="58849">MLKPNYSHHSSSRRSRSHSHYSSSHRSYHSSSHRSPSHQQRRSQYSTTNSNHVQQHQHYSSTTTTTSKSNQRGQPQETYSTFHVHSSDYEIVFVNHETSTNSLNKLLNHVNLCKQYSIDTESEKTNNQLSLIQINSIPFKPPSLVVLFELQHLPDRNSQKYDNILQLFQIIFRAGNEIYSWGNMQLKLEPAKEFLILPIAAVLIDIQPHFSTWYTRARTQCWVQSLSYRNDKINDNAIIQQHNQHPSCDCHPPSPYKINELWSLQNSLKYACNLFLDKSCRLSHWSSSLTSRHSSLSDVTRMNMIHYATHDVMAVTLLMQPITERWTFDKIKLRKMNEMFNINMQKLNTILRCNDPDVEDISSDDEIYLNQLVTPNDFVPVSVNNNALPDNELVVNNHYMVDDVNDKEEKTITKTKTKTQKKHQHRSLQARHRRNHQRNTILKKYRYYYSIKRKWYPRFTMFMVRQILRSYRINYKHVRNVGEELLIGLKDRLRGQTD</sequence>
<protein>
    <submittedName>
        <fullName evidence="2">Uncharacterized protein</fullName>
    </submittedName>
</protein>
<feature type="compositionally biased region" description="Basic residues" evidence="1">
    <location>
        <begin position="26"/>
        <end position="41"/>
    </location>
</feature>
<dbReference type="EMBL" id="CAJNRG010008002">
    <property type="protein sequence ID" value="CAF2100454.1"/>
    <property type="molecule type" value="Genomic_DNA"/>
</dbReference>
<dbReference type="Proteomes" id="UP000663887">
    <property type="component" value="Unassembled WGS sequence"/>
</dbReference>
<feature type="compositionally biased region" description="Polar residues" evidence="1">
    <location>
        <begin position="68"/>
        <end position="77"/>
    </location>
</feature>
<gene>
    <name evidence="2" type="ORF">XDN619_LOCUS18565</name>
</gene>
<feature type="compositionally biased region" description="Basic residues" evidence="1">
    <location>
        <begin position="10"/>
        <end position="19"/>
    </location>
</feature>
<comment type="caution">
    <text evidence="2">The sequence shown here is derived from an EMBL/GenBank/DDBJ whole genome shotgun (WGS) entry which is preliminary data.</text>
</comment>
<feature type="region of interest" description="Disordered" evidence="1">
    <location>
        <begin position="1"/>
        <end position="77"/>
    </location>
</feature>
<dbReference type="AlphaFoldDB" id="A0A816TJW7"/>